<evidence type="ECO:0000256" key="1">
    <source>
        <dbReference type="SAM" id="MobiDB-lite"/>
    </source>
</evidence>
<protein>
    <submittedName>
        <fullName evidence="3">Uncharacterized protein</fullName>
    </submittedName>
</protein>
<keyword evidence="4" id="KW-1185">Reference proteome</keyword>
<dbReference type="AlphaFoldDB" id="A0A8J5WQF9"/>
<evidence type="ECO:0000313" key="4">
    <source>
        <dbReference type="Proteomes" id="UP000729402"/>
    </source>
</evidence>
<gene>
    <name evidence="3" type="ORF">GUJ93_ZPchr0013g37906</name>
</gene>
<feature type="transmembrane region" description="Helical" evidence="2">
    <location>
        <begin position="31"/>
        <end position="52"/>
    </location>
</feature>
<comment type="caution">
    <text evidence="3">The sequence shown here is derived from an EMBL/GenBank/DDBJ whole genome shotgun (WGS) entry which is preliminary data.</text>
</comment>
<sequence>MASHCATSSSSFAFLGVPLPGGRRHQGSCCFVAGAKMVGSSAVAVAMIILALDTDTTMKPLKSRARRARKSSESDRSTALLDPESESVEAKDDNDGRALVALDDVIVNPVGLGHWSRQIFDEVCHKVSRLRQMSTAPAVEQE</sequence>
<keyword evidence="2" id="KW-0812">Transmembrane</keyword>
<dbReference type="Proteomes" id="UP000729402">
    <property type="component" value="Unassembled WGS sequence"/>
</dbReference>
<reference evidence="3" key="2">
    <citation type="submission" date="2021-02" db="EMBL/GenBank/DDBJ databases">
        <authorList>
            <person name="Kimball J.A."/>
            <person name="Haas M.W."/>
            <person name="Macchietto M."/>
            <person name="Kono T."/>
            <person name="Duquette J."/>
            <person name="Shao M."/>
        </authorList>
    </citation>
    <scope>NUCLEOTIDE SEQUENCE</scope>
    <source>
        <tissue evidence="3">Fresh leaf tissue</tissue>
    </source>
</reference>
<organism evidence="3 4">
    <name type="scientific">Zizania palustris</name>
    <name type="common">Northern wild rice</name>
    <dbReference type="NCBI Taxonomy" id="103762"/>
    <lineage>
        <taxon>Eukaryota</taxon>
        <taxon>Viridiplantae</taxon>
        <taxon>Streptophyta</taxon>
        <taxon>Embryophyta</taxon>
        <taxon>Tracheophyta</taxon>
        <taxon>Spermatophyta</taxon>
        <taxon>Magnoliopsida</taxon>
        <taxon>Liliopsida</taxon>
        <taxon>Poales</taxon>
        <taxon>Poaceae</taxon>
        <taxon>BOP clade</taxon>
        <taxon>Oryzoideae</taxon>
        <taxon>Oryzeae</taxon>
        <taxon>Zizaniinae</taxon>
        <taxon>Zizania</taxon>
    </lineage>
</organism>
<evidence type="ECO:0000256" key="2">
    <source>
        <dbReference type="SAM" id="Phobius"/>
    </source>
</evidence>
<evidence type="ECO:0000313" key="3">
    <source>
        <dbReference type="EMBL" id="KAG8095645.1"/>
    </source>
</evidence>
<reference evidence="3" key="1">
    <citation type="journal article" date="2021" name="bioRxiv">
        <title>Whole Genome Assembly and Annotation of Northern Wild Rice, Zizania palustris L., Supports a Whole Genome Duplication in the Zizania Genus.</title>
        <authorList>
            <person name="Haas M."/>
            <person name="Kono T."/>
            <person name="Macchietto M."/>
            <person name="Millas R."/>
            <person name="McGilp L."/>
            <person name="Shao M."/>
            <person name="Duquette J."/>
            <person name="Hirsch C.N."/>
            <person name="Kimball J."/>
        </authorList>
    </citation>
    <scope>NUCLEOTIDE SEQUENCE</scope>
    <source>
        <tissue evidence="3">Fresh leaf tissue</tissue>
    </source>
</reference>
<keyword evidence="2" id="KW-1133">Transmembrane helix</keyword>
<dbReference type="EMBL" id="JAAALK010000079">
    <property type="protein sequence ID" value="KAG8095645.1"/>
    <property type="molecule type" value="Genomic_DNA"/>
</dbReference>
<name>A0A8J5WQF9_ZIZPA</name>
<keyword evidence="2" id="KW-0472">Membrane</keyword>
<feature type="region of interest" description="Disordered" evidence="1">
    <location>
        <begin position="60"/>
        <end position="94"/>
    </location>
</feature>
<proteinExistence type="predicted"/>
<accession>A0A8J5WQF9</accession>